<organism evidence="1 2">
    <name type="scientific">Apolygus lucorum</name>
    <name type="common">Small green plant bug</name>
    <name type="synonym">Lygocoris lucorum</name>
    <dbReference type="NCBI Taxonomy" id="248454"/>
    <lineage>
        <taxon>Eukaryota</taxon>
        <taxon>Metazoa</taxon>
        <taxon>Ecdysozoa</taxon>
        <taxon>Arthropoda</taxon>
        <taxon>Hexapoda</taxon>
        <taxon>Insecta</taxon>
        <taxon>Pterygota</taxon>
        <taxon>Neoptera</taxon>
        <taxon>Paraneoptera</taxon>
        <taxon>Hemiptera</taxon>
        <taxon>Heteroptera</taxon>
        <taxon>Panheteroptera</taxon>
        <taxon>Cimicomorpha</taxon>
        <taxon>Miridae</taxon>
        <taxon>Mirini</taxon>
        <taxon>Apolygus</taxon>
    </lineage>
</organism>
<dbReference type="SUPFAM" id="SSF57667">
    <property type="entry name" value="beta-beta-alpha zinc fingers"/>
    <property type="match status" value="1"/>
</dbReference>
<dbReference type="AlphaFoldDB" id="A0A6A4K6U5"/>
<gene>
    <name evidence="1" type="ORF">GE061_013795</name>
</gene>
<dbReference type="Proteomes" id="UP000466442">
    <property type="component" value="Linkage Group LG5"/>
</dbReference>
<dbReference type="EMBL" id="WIXP02000005">
    <property type="protein sequence ID" value="KAF6210688.1"/>
    <property type="molecule type" value="Genomic_DNA"/>
</dbReference>
<evidence type="ECO:0000313" key="1">
    <source>
        <dbReference type="EMBL" id="KAF6210688.1"/>
    </source>
</evidence>
<dbReference type="GO" id="GO:0003690">
    <property type="term" value="F:double-stranded DNA binding"/>
    <property type="evidence" value="ECO:0007669"/>
    <property type="project" value="InterPro"/>
</dbReference>
<proteinExistence type="predicted"/>
<evidence type="ECO:0008006" key="3">
    <source>
        <dbReference type="Google" id="ProtNLM"/>
    </source>
</evidence>
<evidence type="ECO:0000313" key="2">
    <source>
        <dbReference type="Proteomes" id="UP000466442"/>
    </source>
</evidence>
<accession>A0A6A4K6U5</accession>
<reference evidence="1" key="1">
    <citation type="journal article" date="2021" name="Mol. Ecol. Resour.">
        <title>Apolygus lucorum genome provides insights into omnivorousness and mesophyll feeding.</title>
        <authorList>
            <person name="Liu Y."/>
            <person name="Liu H."/>
            <person name="Wang H."/>
            <person name="Huang T."/>
            <person name="Liu B."/>
            <person name="Yang B."/>
            <person name="Yin L."/>
            <person name="Li B."/>
            <person name="Zhang Y."/>
            <person name="Zhang S."/>
            <person name="Jiang F."/>
            <person name="Zhang X."/>
            <person name="Ren Y."/>
            <person name="Wang B."/>
            <person name="Wang S."/>
            <person name="Lu Y."/>
            <person name="Wu K."/>
            <person name="Fan W."/>
            <person name="Wang G."/>
        </authorList>
    </citation>
    <scope>NUCLEOTIDE SEQUENCE</scope>
    <source>
        <strain evidence="1">12Hb</strain>
    </source>
</reference>
<dbReference type="PANTHER" id="PTHR32344">
    <property type="entry name" value="U1-TYPE DOMAIN-CONTAINING PROTEIN"/>
    <property type="match status" value="1"/>
</dbReference>
<protein>
    <recommendedName>
        <fullName evidence="3">CGG triplet repeat-binding protein 1</fullName>
    </recommendedName>
</protein>
<dbReference type="OrthoDB" id="6604921at2759"/>
<sequence>MMPTAKDLQNWIGSDLAFRIDGKSIFCQLCGKPINSEKKFLVDQHKRTKKHKEKVLEARRKDGQTSSKMVKQLSIPGVFSKQQECRDEEKAFKEALCKALLKANIPLNKVDNEEFKSFLSKYTGRKIPCESSLRKTYVASTYEKNFK</sequence>
<name>A0A6A4K6U5_APOLU</name>
<dbReference type="GO" id="GO:0006357">
    <property type="term" value="P:regulation of transcription by RNA polymerase II"/>
    <property type="evidence" value="ECO:0007669"/>
    <property type="project" value="InterPro"/>
</dbReference>
<keyword evidence="2" id="KW-1185">Reference proteome</keyword>
<dbReference type="PANTHER" id="PTHR32344:SF1">
    <property type="entry name" value="U1-TYPE DOMAIN-CONTAINING PROTEIN"/>
    <property type="match status" value="1"/>
</dbReference>
<dbReference type="InterPro" id="IPR033375">
    <property type="entry name" value="Cggbp1"/>
</dbReference>
<dbReference type="InterPro" id="IPR036236">
    <property type="entry name" value="Znf_C2H2_sf"/>
</dbReference>
<dbReference type="GO" id="GO:0005634">
    <property type="term" value="C:nucleus"/>
    <property type="evidence" value="ECO:0007669"/>
    <property type="project" value="InterPro"/>
</dbReference>
<comment type="caution">
    <text evidence="1">The sequence shown here is derived from an EMBL/GenBank/DDBJ whole genome shotgun (WGS) entry which is preliminary data.</text>
</comment>